<protein>
    <recommendedName>
        <fullName evidence="6">Helicase-associated domain-containing protein</fullName>
    </recommendedName>
</protein>
<feature type="domain" description="DUF6824" evidence="3">
    <location>
        <begin position="44"/>
        <end position="137"/>
    </location>
</feature>
<feature type="compositionally biased region" description="Basic residues" evidence="1">
    <location>
        <begin position="17"/>
        <end position="29"/>
    </location>
</feature>
<dbReference type="KEGG" id="tps:THAPSDRAFT_24921"/>
<dbReference type="InParanoid" id="B8CCR9"/>
<evidence type="ECO:0000313" key="5">
    <source>
        <dbReference type="Proteomes" id="UP000001449"/>
    </source>
</evidence>
<dbReference type="HOGENOM" id="CLU_684251_0_0_1"/>
<dbReference type="Pfam" id="PF03457">
    <property type="entry name" value="HA"/>
    <property type="match status" value="2"/>
</dbReference>
<reference evidence="4 5" key="2">
    <citation type="journal article" date="2008" name="Nature">
        <title>The Phaeodactylum genome reveals the evolutionary history of diatom genomes.</title>
        <authorList>
            <person name="Bowler C."/>
            <person name="Allen A.E."/>
            <person name="Badger J.H."/>
            <person name="Grimwood J."/>
            <person name="Jabbari K."/>
            <person name="Kuo A."/>
            <person name="Maheswari U."/>
            <person name="Martens C."/>
            <person name="Maumus F."/>
            <person name="Otillar R.P."/>
            <person name="Rayko E."/>
            <person name="Salamov A."/>
            <person name="Vandepoele K."/>
            <person name="Beszteri B."/>
            <person name="Gruber A."/>
            <person name="Heijde M."/>
            <person name="Katinka M."/>
            <person name="Mock T."/>
            <person name="Valentin K."/>
            <person name="Verret F."/>
            <person name="Berges J.A."/>
            <person name="Brownlee C."/>
            <person name="Cadoret J.P."/>
            <person name="Chiovitti A."/>
            <person name="Choi C.J."/>
            <person name="Coesel S."/>
            <person name="De Martino A."/>
            <person name="Detter J.C."/>
            <person name="Durkin C."/>
            <person name="Falciatore A."/>
            <person name="Fournet J."/>
            <person name="Haruta M."/>
            <person name="Huysman M.J."/>
            <person name="Jenkins B.D."/>
            <person name="Jiroutova K."/>
            <person name="Jorgensen R.E."/>
            <person name="Joubert Y."/>
            <person name="Kaplan A."/>
            <person name="Kroger N."/>
            <person name="Kroth P.G."/>
            <person name="La Roche J."/>
            <person name="Lindquist E."/>
            <person name="Lommer M."/>
            <person name="Martin-Jezequel V."/>
            <person name="Lopez P.J."/>
            <person name="Lucas S."/>
            <person name="Mangogna M."/>
            <person name="McGinnis K."/>
            <person name="Medlin L.K."/>
            <person name="Montsant A."/>
            <person name="Oudot-Le Secq M.P."/>
            <person name="Napoli C."/>
            <person name="Obornik M."/>
            <person name="Parker M.S."/>
            <person name="Petit J.L."/>
            <person name="Porcel B.M."/>
            <person name="Poulsen N."/>
            <person name="Robison M."/>
            <person name="Rychlewski L."/>
            <person name="Rynearson T.A."/>
            <person name="Schmutz J."/>
            <person name="Shapiro H."/>
            <person name="Siaut M."/>
            <person name="Stanley M."/>
            <person name="Sussman M.R."/>
            <person name="Taylor A.R."/>
            <person name="Vardi A."/>
            <person name="von Dassow P."/>
            <person name="Vyverman W."/>
            <person name="Willis A."/>
            <person name="Wyrwicz L.S."/>
            <person name="Rokhsar D.S."/>
            <person name="Weissenbach J."/>
            <person name="Armbrust E.V."/>
            <person name="Green B.R."/>
            <person name="Van de Peer Y."/>
            <person name="Grigoriev I.V."/>
        </authorList>
    </citation>
    <scope>NUCLEOTIDE SEQUENCE [LARGE SCALE GENOMIC DNA]</scope>
    <source>
        <strain evidence="4 5">CCMP1335</strain>
    </source>
</reference>
<organism evidence="4 5">
    <name type="scientific">Thalassiosira pseudonana</name>
    <name type="common">Marine diatom</name>
    <name type="synonym">Cyclotella nana</name>
    <dbReference type="NCBI Taxonomy" id="35128"/>
    <lineage>
        <taxon>Eukaryota</taxon>
        <taxon>Sar</taxon>
        <taxon>Stramenopiles</taxon>
        <taxon>Ochrophyta</taxon>
        <taxon>Bacillariophyta</taxon>
        <taxon>Coscinodiscophyceae</taxon>
        <taxon>Thalassiosirophycidae</taxon>
        <taxon>Thalassiosirales</taxon>
        <taxon>Thalassiosiraceae</taxon>
        <taxon>Thalassiosira</taxon>
    </lineage>
</organism>
<gene>
    <name evidence="4" type="ORF">THAPSDRAFT_24921</name>
</gene>
<accession>B8CCR9</accession>
<dbReference type="PaxDb" id="35128-Thaps24921"/>
<evidence type="ECO:0000256" key="1">
    <source>
        <dbReference type="SAM" id="MobiDB-lite"/>
    </source>
</evidence>
<feature type="domain" description="Helicase-associated" evidence="2">
    <location>
        <begin position="340"/>
        <end position="398"/>
    </location>
</feature>
<dbReference type="InterPro" id="IPR049227">
    <property type="entry name" value="DUF6824"/>
</dbReference>
<dbReference type="Gene3D" id="6.10.140.530">
    <property type="match status" value="2"/>
</dbReference>
<reference evidence="4 5" key="1">
    <citation type="journal article" date="2004" name="Science">
        <title>The genome of the diatom Thalassiosira pseudonana: ecology, evolution, and metabolism.</title>
        <authorList>
            <person name="Armbrust E.V."/>
            <person name="Berges J.A."/>
            <person name="Bowler C."/>
            <person name="Green B.R."/>
            <person name="Martinez D."/>
            <person name="Putnam N.H."/>
            <person name="Zhou S."/>
            <person name="Allen A.E."/>
            <person name="Apt K.E."/>
            <person name="Bechner M."/>
            <person name="Brzezinski M.A."/>
            <person name="Chaal B.K."/>
            <person name="Chiovitti A."/>
            <person name="Davis A.K."/>
            <person name="Demarest M.S."/>
            <person name="Detter J.C."/>
            <person name="Glavina T."/>
            <person name="Goodstein D."/>
            <person name="Hadi M.Z."/>
            <person name="Hellsten U."/>
            <person name="Hildebrand M."/>
            <person name="Jenkins B.D."/>
            <person name="Jurka J."/>
            <person name="Kapitonov V.V."/>
            <person name="Kroger N."/>
            <person name="Lau W.W."/>
            <person name="Lane T.W."/>
            <person name="Larimer F.W."/>
            <person name="Lippmeier J.C."/>
            <person name="Lucas S."/>
            <person name="Medina M."/>
            <person name="Montsant A."/>
            <person name="Obornik M."/>
            <person name="Parker M.S."/>
            <person name="Palenik B."/>
            <person name="Pazour G.J."/>
            <person name="Richardson P.M."/>
            <person name="Rynearson T.A."/>
            <person name="Saito M.A."/>
            <person name="Schwartz D.C."/>
            <person name="Thamatrakoln K."/>
            <person name="Valentin K."/>
            <person name="Vardi A."/>
            <person name="Wilkerson F.P."/>
            <person name="Rokhsar D.S."/>
        </authorList>
    </citation>
    <scope>NUCLEOTIDE SEQUENCE [LARGE SCALE GENOMIC DNA]</scope>
    <source>
        <strain evidence="4 5">CCMP1335</strain>
    </source>
</reference>
<evidence type="ECO:0000259" key="2">
    <source>
        <dbReference type="Pfam" id="PF03457"/>
    </source>
</evidence>
<dbReference type="Pfam" id="PF20710">
    <property type="entry name" value="DUF6824"/>
    <property type="match status" value="1"/>
</dbReference>
<dbReference type="InterPro" id="IPR005114">
    <property type="entry name" value="Helicase_assoc"/>
</dbReference>
<evidence type="ECO:0000313" key="4">
    <source>
        <dbReference type="EMBL" id="EED88997.1"/>
    </source>
</evidence>
<dbReference type="PANTHER" id="PTHR33418">
    <property type="entry name" value="HELICASE-ASSOCIATED"/>
    <property type="match status" value="1"/>
</dbReference>
<name>B8CCR9_THAPS</name>
<feature type="domain" description="Helicase-associated" evidence="2">
    <location>
        <begin position="264"/>
        <end position="325"/>
    </location>
</feature>
<dbReference type="RefSeq" id="XP_002293988.1">
    <property type="nucleotide sequence ID" value="XM_002293952.1"/>
</dbReference>
<dbReference type="EMBL" id="CM000649">
    <property type="protein sequence ID" value="EED88997.1"/>
    <property type="molecule type" value="Genomic_DNA"/>
</dbReference>
<evidence type="ECO:0008006" key="6">
    <source>
        <dbReference type="Google" id="ProtNLM"/>
    </source>
</evidence>
<dbReference type="GeneID" id="7441823"/>
<proteinExistence type="predicted"/>
<dbReference type="AlphaFoldDB" id="B8CCR9"/>
<sequence length="403" mass="45880">MDPTQANPLTGPATYSSKKKSKKSKKKSKNLPPPEIVNTVGEYDILLGRGVTASTAGNAHFQSLVLERKAEYTTLKTTKEDGQRKNQIAREIIHEITVNGGKFIKKQDVEMVPPGTLLYEVADEETVLEKTKQALRQTKKTPEEKKAASEAFKARKAAKTHAAVMNHYEEATNAIMMPPPPSQHPSLYNQQPMGMVMESAATQNNNYMPPLPPLDHEVAIGGGLGSLTAAAATHQPVAVQQQQQPPPKKKRRVISELYKNMSKEEYWEHMFLELSKFLADNNHCRVPNRYSPNQALGYWVGQQRTAYKQNKLDRNKIERLEHLGFEWNVGGTVEEKLRIWEDRFLELKAYREEHGNCLVPQRYAVNPKLGRWVMCQRMAYVKDKLRADRVNRLNELGFTWNAY</sequence>
<dbReference type="PANTHER" id="PTHR33418:SF1">
    <property type="entry name" value="HELICASE-ASSOCIATED DOMAIN-CONTAINING PROTEIN"/>
    <property type="match status" value="1"/>
</dbReference>
<evidence type="ECO:0000259" key="3">
    <source>
        <dbReference type="Pfam" id="PF20710"/>
    </source>
</evidence>
<dbReference type="Proteomes" id="UP000001449">
    <property type="component" value="Chromosome 14"/>
</dbReference>
<keyword evidence="5" id="KW-1185">Reference proteome</keyword>
<feature type="region of interest" description="Disordered" evidence="1">
    <location>
        <begin position="1"/>
        <end position="35"/>
    </location>
</feature>